<dbReference type="Proteomes" id="UP000015241">
    <property type="component" value="Unassembled WGS sequence"/>
</dbReference>
<dbReference type="OrthoDB" id="2736634at2759"/>
<dbReference type="HOGENOM" id="CLU_129966_0_0_1"/>
<evidence type="ECO:0000313" key="3">
    <source>
        <dbReference type="Proteomes" id="UP000015241"/>
    </source>
</evidence>
<feature type="region of interest" description="Disordered" evidence="1">
    <location>
        <begin position="78"/>
        <end position="142"/>
    </location>
</feature>
<organism evidence="2 3">
    <name type="scientific">Fomitopsis schrenkii</name>
    <name type="common">Brown rot fungus</name>
    <dbReference type="NCBI Taxonomy" id="2126942"/>
    <lineage>
        <taxon>Eukaryota</taxon>
        <taxon>Fungi</taxon>
        <taxon>Dikarya</taxon>
        <taxon>Basidiomycota</taxon>
        <taxon>Agaricomycotina</taxon>
        <taxon>Agaricomycetes</taxon>
        <taxon>Polyporales</taxon>
        <taxon>Fomitopsis</taxon>
    </lineage>
</organism>
<sequence length="177" mass="18763">MDENKPMQDQISKIQTVLKDIVNGGITLDEPTQALLLMSKIPDSYSTMVSAIMATTVLKDLKIETLVSKVLSEESLRRSGMGQSASKTSQVKVHNGNGPCSHCGKKHGSDQCWSKYPHLRPKKGGDKGKGKGKGGNGKKANTVVVHTTTDGTKVTQSGLSSSNGQGASVVEVEELVL</sequence>
<dbReference type="InParanoid" id="S8DHE0"/>
<feature type="region of interest" description="Disordered" evidence="1">
    <location>
        <begin position="149"/>
        <end position="168"/>
    </location>
</feature>
<keyword evidence="3" id="KW-1185">Reference proteome</keyword>
<dbReference type="Pfam" id="PF14223">
    <property type="entry name" value="Retrotran_gag_2"/>
    <property type="match status" value="1"/>
</dbReference>
<feature type="compositionally biased region" description="Polar residues" evidence="1">
    <location>
        <begin position="149"/>
        <end position="166"/>
    </location>
</feature>
<feature type="compositionally biased region" description="Polar residues" evidence="1">
    <location>
        <begin position="81"/>
        <end position="92"/>
    </location>
</feature>
<reference evidence="2 3" key="1">
    <citation type="journal article" date="2012" name="Science">
        <title>The Paleozoic origin of enzymatic lignin decomposition reconstructed from 31 fungal genomes.</title>
        <authorList>
            <person name="Floudas D."/>
            <person name="Binder M."/>
            <person name="Riley R."/>
            <person name="Barry K."/>
            <person name="Blanchette R.A."/>
            <person name="Henrissat B."/>
            <person name="Martinez A.T."/>
            <person name="Otillar R."/>
            <person name="Spatafora J.W."/>
            <person name="Yadav J.S."/>
            <person name="Aerts A."/>
            <person name="Benoit I."/>
            <person name="Boyd A."/>
            <person name="Carlson A."/>
            <person name="Copeland A."/>
            <person name="Coutinho P.M."/>
            <person name="de Vries R.P."/>
            <person name="Ferreira P."/>
            <person name="Findley K."/>
            <person name="Foster B."/>
            <person name="Gaskell J."/>
            <person name="Glotzer D."/>
            <person name="Gorecki P."/>
            <person name="Heitman J."/>
            <person name="Hesse C."/>
            <person name="Hori C."/>
            <person name="Igarashi K."/>
            <person name="Jurgens J.A."/>
            <person name="Kallen N."/>
            <person name="Kersten P."/>
            <person name="Kohler A."/>
            <person name="Kuees U."/>
            <person name="Kumar T.K.A."/>
            <person name="Kuo A."/>
            <person name="LaButti K."/>
            <person name="Larrondo L.F."/>
            <person name="Lindquist E."/>
            <person name="Ling A."/>
            <person name="Lombard V."/>
            <person name="Lucas S."/>
            <person name="Lundell T."/>
            <person name="Martin R."/>
            <person name="McLaughlin D.J."/>
            <person name="Morgenstern I."/>
            <person name="Morin E."/>
            <person name="Murat C."/>
            <person name="Nagy L.G."/>
            <person name="Nolan M."/>
            <person name="Ohm R.A."/>
            <person name="Patyshakuliyeva A."/>
            <person name="Rokas A."/>
            <person name="Ruiz-Duenas F.J."/>
            <person name="Sabat G."/>
            <person name="Salamov A."/>
            <person name="Samejima M."/>
            <person name="Schmutz J."/>
            <person name="Slot J.C."/>
            <person name="St John F."/>
            <person name="Stenlid J."/>
            <person name="Sun H."/>
            <person name="Sun S."/>
            <person name="Syed K."/>
            <person name="Tsang A."/>
            <person name="Wiebenga A."/>
            <person name="Young D."/>
            <person name="Pisabarro A."/>
            <person name="Eastwood D.C."/>
            <person name="Martin F."/>
            <person name="Cullen D."/>
            <person name="Grigoriev I.V."/>
            <person name="Hibbett D.S."/>
        </authorList>
    </citation>
    <scope>NUCLEOTIDE SEQUENCE</scope>
    <source>
        <strain evidence="3">FP-58527</strain>
    </source>
</reference>
<protein>
    <submittedName>
        <fullName evidence="2">Uncharacterized protein</fullName>
    </submittedName>
</protein>
<gene>
    <name evidence="2" type="ORF">FOMPIDRAFT_1056405</name>
</gene>
<dbReference type="EMBL" id="KE504315">
    <property type="protein sequence ID" value="EPS92956.1"/>
    <property type="molecule type" value="Genomic_DNA"/>
</dbReference>
<name>S8DHE0_FOMSC</name>
<evidence type="ECO:0000256" key="1">
    <source>
        <dbReference type="SAM" id="MobiDB-lite"/>
    </source>
</evidence>
<evidence type="ECO:0000313" key="2">
    <source>
        <dbReference type="EMBL" id="EPS92956.1"/>
    </source>
</evidence>
<accession>S8DHE0</accession>
<proteinExistence type="predicted"/>
<dbReference type="AlphaFoldDB" id="S8DHE0"/>